<reference evidence="2" key="1">
    <citation type="journal article" date="2020" name="Stud. Mycol.">
        <title>101 Dothideomycetes genomes: a test case for predicting lifestyles and emergence of pathogens.</title>
        <authorList>
            <person name="Haridas S."/>
            <person name="Albert R."/>
            <person name="Binder M."/>
            <person name="Bloem J."/>
            <person name="Labutti K."/>
            <person name="Salamov A."/>
            <person name="Andreopoulos B."/>
            <person name="Baker S."/>
            <person name="Barry K."/>
            <person name="Bills G."/>
            <person name="Bluhm B."/>
            <person name="Cannon C."/>
            <person name="Castanera R."/>
            <person name="Culley D."/>
            <person name="Daum C."/>
            <person name="Ezra D."/>
            <person name="Gonzalez J."/>
            <person name="Henrissat B."/>
            <person name="Kuo A."/>
            <person name="Liang C."/>
            <person name="Lipzen A."/>
            <person name="Lutzoni F."/>
            <person name="Magnuson J."/>
            <person name="Mondo S."/>
            <person name="Nolan M."/>
            <person name="Ohm R."/>
            <person name="Pangilinan J."/>
            <person name="Park H.-J."/>
            <person name="Ramirez L."/>
            <person name="Alfaro M."/>
            <person name="Sun H."/>
            <person name="Tritt A."/>
            <person name="Yoshinaga Y."/>
            <person name="Zwiers L.-H."/>
            <person name="Turgeon B."/>
            <person name="Goodwin S."/>
            <person name="Spatafora J."/>
            <person name="Crous P."/>
            <person name="Grigoriev I."/>
        </authorList>
    </citation>
    <scope>NUCLEOTIDE SEQUENCE</scope>
    <source>
        <strain evidence="2">CBS 110217</strain>
    </source>
</reference>
<feature type="compositionally biased region" description="Basic residues" evidence="1">
    <location>
        <begin position="292"/>
        <end position="301"/>
    </location>
</feature>
<dbReference type="Proteomes" id="UP000799777">
    <property type="component" value="Unassembled WGS sequence"/>
</dbReference>
<dbReference type="AlphaFoldDB" id="A0A9P4LN74"/>
<accession>A0A9P4LN74</accession>
<feature type="compositionally biased region" description="Polar residues" evidence="1">
    <location>
        <begin position="260"/>
        <end position="279"/>
    </location>
</feature>
<dbReference type="EMBL" id="ML978198">
    <property type="protein sequence ID" value="KAF2029624.1"/>
    <property type="molecule type" value="Genomic_DNA"/>
</dbReference>
<dbReference type="OrthoDB" id="3785839at2759"/>
<comment type="caution">
    <text evidence="2">The sequence shown here is derived from an EMBL/GenBank/DDBJ whole genome shotgun (WGS) entry which is preliminary data.</text>
</comment>
<name>A0A9P4LN74_9PLEO</name>
<protein>
    <submittedName>
        <fullName evidence="2">Uncharacterized protein</fullName>
    </submittedName>
</protein>
<evidence type="ECO:0000256" key="1">
    <source>
        <dbReference type="SAM" id="MobiDB-lite"/>
    </source>
</evidence>
<feature type="compositionally biased region" description="Basic and acidic residues" evidence="1">
    <location>
        <begin position="23"/>
        <end position="33"/>
    </location>
</feature>
<feature type="region of interest" description="Disordered" evidence="1">
    <location>
        <begin position="150"/>
        <end position="185"/>
    </location>
</feature>
<feature type="region of interest" description="Disordered" evidence="1">
    <location>
        <begin position="1"/>
        <end position="75"/>
    </location>
</feature>
<feature type="compositionally biased region" description="Polar residues" evidence="1">
    <location>
        <begin position="66"/>
        <end position="75"/>
    </location>
</feature>
<feature type="region of interest" description="Disordered" evidence="1">
    <location>
        <begin position="112"/>
        <end position="136"/>
    </location>
</feature>
<proteinExistence type="predicted"/>
<organism evidence="2 3">
    <name type="scientific">Setomelanomma holmii</name>
    <dbReference type="NCBI Taxonomy" id="210430"/>
    <lineage>
        <taxon>Eukaryota</taxon>
        <taxon>Fungi</taxon>
        <taxon>Dikarya</taxon>
        <taxon>Ascomycota</taxon>
        <taxon>Pezizomycotina</taxon>
        <taxon>Dothideomycetes</taxon>
        <taxon>Pleosporomycetidae</taxon>
        <taxon>Pleosporales</taxon>
        <taxon>Pleosporineae</taxon>
        <taxon>Phaeosphaeriaceae</taxon>
        <taxon>Setomelanomma</taxon>
    </lineage>
</organism>
<evidence type="ECO:0000313" key="2">
    <source>
        <dbReference type="EMBL" id="KAF2029624.1"/>
    </source>
</evidence>
<gene>
    <name evidence="2" type="ORF">EK21DRAFT_112667</name>
</gene>
<feature type="region of interest" description="Disordered" evidence="1">
    <location>
        <begin position="260"/>
        <end position="333"/>
    </location>
</feature>
<sequence length="677" mass="75941">MEPSQLNAGVPAEAATCPTSSDEPLHHNNEHTQPRLPLHSTYGFLAPHTSQELSPPQERTHGRHPSVSNGFSRYKNHQQGFSNAISNETGLNHPPTPPRQDDEYDMLRKWHVQQSRQEQHGSDGAASHNPQSITSKAPIDTHDYAESFAIPQPPNVRRQWGSHAKRSSIRQLSAPPGISNEFQQPRLFGLPPQRLQYNGEIQQHVSRNFESRMQPPRLNQYSGTLPLPYQLQTVAQLSPSQPAPSNAPPIQQWPTQVLDRQTTLQHTSHQPIASLNDPSPGNDGGLSPDKKTLKKKEKFHKRAEEKRRQQQAMAGNGTPRTRKSSTTGGPKRQSLDQLIDLTSPTIPPSFRHSHVPGTHALQPHNLGAYMLPAGFAGYGSMYGPGPPPRYTQNLPYASTYDFSDFTIAPAPRLPTPPPPPPTDWDHLPQAIVPDYEDYKCSVTLYEISPETQQRYDFAQSWLEDLLKMNIDPYPKDYKWHTQSTLGMISNGTRFSLLVLHNATDPFEWGAKSETSTTIGVYGAHWYAHEDIHWKTISPGIGWLFQWCLEQGGIVVKKKWRCDEEKASEKRFHRAYWLAANMRDINTLLNRGSSDDVAHDAVDEDGDGEFEVGEEDLTRGWNLVSVSGEIHVGGVHEDGAKEITKEESRAAWKKILGEVEGQDMVGYQHVVTGCSEWI</sequence>
<evidence type="ECO:0000313" key="3">
    <source>
        <dbReference type="Proteomes" id="UP000799777"/>
    </source>
</evidence>
<keyword evidence="3" id="KW-1185">Reference proteome</keyword>